<keyword evidence="4" id="KW-0560">Oxidoreductase</keyword>
<keyword evidence="2" id="KW-0001">2Fe-2S</keyword>
<dbReference type="PRINTS" id="PR00090">
    <property type="entry name" value="RNGDIOXGNASE"/>
</dbReference>
<evidence type="ECO:0000313" key="9">
    <source>
        <dbReference type="Proteomes" id="UP000256845"/>
    </source>
</evidence>
<keyword evidence="8" id="KW-0503">Monooxygenase</keyword>
<dbReference type="Pfam" id="PF00848">
    <property type="entry name" value="Ring_hydroxyl_A"/>
    <property type="match status" value="1"/>
</dbReference>
<dbReference type="PANTHER" id="PTHR43756">
    <property type="entry name" value="CHOLINE MONOOXYGENASE, CHLOROPLASTIC"/>
    <property type="match status" value="1"/>
</dbReference>
<evidence type="ECO:0000256" key="6">
    <source>
        <dbReference type="ARBA" id="ARBA00023014"/>
    </source>
</evidence>
<dbReference type="Gene3D" id="2.102.10.10">
    <property type="entry name" value="Rieske [2Fe-2S] iron-sulphur domain"/>
    <property type="match status" value="1"/>
</dbReference>
<evidence type="ECO:0000256" key="5">
    <source>
        <dbReference type="ARBA" id="ARBA00023004"/>
    </source>
</evidence>
<protein>
    <submittedName>
        <fullName evidence="8">Choline monooxygenase</fullName>
    </submittedName>
</protein>
<comment type="caution">
    <text evidence="8">The sequence shown here is derived from an EMBL/GenBank/DDBJ whole genome shotgun (WGS) entry which is preliminary data.</text>
</comment>
<dbReference type="OrthoDB" id="7456916at2"/>
<dbReference type="PANTHER" id="PTHR43756:SF5">
    <property type="entry name" value="CHOLINE MONOOXYGENASE, CHLOROPLASTIC"/>
    <property type="match status" value="1"/>
</dbReference>
<comment type="cofactor">
    <cofactor evidence="1">
        <name>Fe cation</name>
        <dbReference type="ChEBI" id="CHEBI:24875"/>
    </cofactor>
</comment>
<dbReference type="InterPro" id="IPR017941">
    <property type="entry name" value="Rieske_2Fe-2S"/>
</dbReference>
<keyword evidence="3" id="KW-0479">Metal-binding</keyword>
<evidence type="ECO:0000256" key="3">
    <source>
        <dbReference type="ARBA" id="ARBA00022723"/>
    </source>
</evidence>
<dbReference type="CDD" id="cd03469">
    <property type="entry name" value="Rieske_RO_Alpha_N"/>
    <property type="match status" value="1"/>
</dbReference>
<keyword evidence="6" id="KW-0411">Iron-sulfur</keyword>
<dbReference type="GO" id="GO:0051537">
    <property type="term" value="F:2 iron, 2 sulfur cluster binding"/>
    <property type="evidence" value="ECO:0007669"/>
    <property type="project" value="UniProtKB-KW"/>
</dbReference>
<evidence type="ECO:0000256" key="4">
    <source>
        <dbReference type="ARBA" id="ARBA00023002"/>
    </source>
</evidence>
<keyword evidence="9" id="KW-1185">Reference proteome</keyword>
<dbReference type="PROSITE" id="PS51296">
    <property type="entry name" value="RIESKE"/>
    <property type="match status" value="1"/>
</dbReference>
<dbReference type="CDD" id="cd00680">
    <property type="entry name" value="RHO_alpha_C"/>
    <property type="match status" value="1"/>
</dbReference>
<evidence type="ECO:0000259" key="7">
    <source>
        <dbReference type="PROSITE" id="PS51296"/>
    </source>
</evidence>
<dbReference type="Proteomes" id="UP000256845">
    <property type="component" value="Unassembled WGS sequence"/>
</dbReference>
<dbReference type="RefSeq" id="WP_115938911.1">
    <property type="nucleotide sequence ID" value="NZ_QRDW01000013.1"/>
</dbReference>
<name>A0A3D9H5Q5_9PROT</name>
<proteinExistence type="predicted"/>
<sequence>MEKKTVFHEGALASILAPIEAATGLPNEAYISRDYFIHERDTVMADSWAAIGFAADLPEKGYAKPVTFMGLPLLILRDRHGEMKVFHNVCSHRGMILVAEPGPVKTTLTCPYHAWTYDLEGNLRGTPHIGGVGQHKSEKFQCKGKGLREVRSAVWMNMVFINLSGDAVPFEDYVKPVTDRWKPFWGENGLDQLRPSEHGGKLRVEVNCNWKLAIENYCEAYHLPWVHPELNKYSRLEDHYNIMVGDSLAGQGTWVYNLSEVAGTKLPQFPDWQPDKIRQAEYLAFYPNVLIGLQADHAFAMIVEPVSEEKTVEHLRLFYVGDEALGDGFAPSREAVLESWRVVFGEDVFAVEGMQKGRHSPGYAGGHFSPEMDLPTHHFHAWVASRLSGGHGSPYR</sequence>
<dbReference type="AlphaFoldDB" id="A0A3D9H5Q5"/>
<keyword evidence="5" id="KW-0408">Iron</keyword>
<dbReference type="SUPFAM" id="SSF50022">
    <property type="entry name" value="ISP domain"/>
    <property type="match status" value="1"/>
</dbReference>
<feature type="domain" description="Rieske" evidence="7">
    <location>
        <begin position="48"/>
        <end position="161"/>
    </location>
</feature>
<evidence type="ECO:0000256" key="1">
    <source>
        <dbReference type="ARBA" id="ARBA00001962"/>
    </source>
</evidence>
<evidence type="ECO:0000313" key="8">
    <source>
        <dbReference type="EMBL" id="RED44818.1"/>
    </source>
</evidence>
<gene>
    <name evidence="8" type="ORF">DFP90_11323</name>
</gene>
<dbReference type="InterPro" id="IPR015879">
    <property type="entry name" value="Ring_hydroxy_dOase_asu_C_dom"/>
</dbReference>
<reference evidence="8 9" key="1">
    <citation type="submission" date="2018-07" db="EMBL/GenBank/DDBJ databases">
        <title>Genomic Encyclopedia of Type Strains, Phase III (KMG-III): the genomes of soil and plant-associated and newly described type strains.</title>
        <authorList>
            <person name="Whitman W."/>
        </authorList>
    </citation>
    <scope>NUCLEOTIDE SEQUENCE [LARGE SCALE GENOMIC DNA]</scope>
    <source>
        <strain evidence="8 9">CECT 8488</strain>
    </source>
</reference>
<dbReference type="GO" id="GO:0005506">
    <property type="term" value="F:iron ion binding"/>
    <property type="evidence" value="ECO:0007669"/>
    <property type="project" value="InterPro"/>
</dbReference>
<dbReference type="EMBL" id="QRDW01000013">
    <property type="protein sequence ID" value="RED44818.1"/>
    <property type="molecule type" value="Genomic_DNA"/>
</dbReference>
<dbReference type="SUPFAM" id="SSF55961">
    <property type="entry name" value="Bet v1-like"/>
    <property type="match status" value="1"/>
</dbReference>
<dbReference type="Pfam" id="PF00355">
    <property type="entry name" value="Rieske"/>
    <property type="match status" value="1"/>
</dbReference>
<organism evidence="8 9">
    <name type="scientific">Aestuariispira insulae</name>
    <dbReference type="NCBI Taxonomy" id="1461337"/>
    <lineage>
        <taxon>Bacteria</taxon>
        <taxon>Pseudomonadati</taxon>
        <taxon>Pseudomonadota</taxon>
        <taxon>Alphaproteobacteria</taxon>
        <taxon>Rhodospirillales</taxon>
        <taxon>Kiloniellaceae</taxon>
        <taxon>Aestuariispira</taxon>
    </lineage>
</organism>
<dbReference type="GO" id="GO:0004497">
    <property type="term" value="F:monooxygenase activity"/>
    <property type="evidence" value="ECO:0007669"/>
    <property type="project" value="UniProtKB-KW"/>
</dbReference>
<evidence type="ECO:0000256" key="2">
    <source>
        <dbReference type="ARBA" id="ARBA00022714"/>
    </source>
</evidence>
<dbReference type="InterPro" id="IPR036922">
    <property type="entry name" value="Rieske_2Fe-2S_sf"/>
</dbReference>
<dbReference type="InterPro" id="IPR001663">
    <property type="entry name" value="Rng_hydr_dOase-A"/>
</dbReference>
<accession>A0A3D9H5Q5</accession>
<dbReference type="Gene3D" id="3.90.380.10">
    <property type="entry name" value="Naphthalene 1,2-dioxygenase Alpha Subunit, Chain A, domain 1"/>
    <property type="match status" value="2"/>
</dbReference>